<dbReference type="GO" id="GO:0005739">
    <property type="term" value="C:mitochondrion"/>
    <property type="evidence" value="ECO:0007669"/>
    <property type="project" value="InterPro"/>
</dbReference>
<keyword evidence="5" id="KW-0687">Ribonucleoprotein</keyword>
<dbReference type="GO" id="GO:0006412">
    <property type="term" value="P:translation"/>
    <property type="evidence" value="ECO:0007669"/>
    <property type="project" value="InterPro"/>
</dbReference>
<evidence type="ECO:0000256" key="3">
    <source>
        <dbReference type="ARBA" id="ARBA00022980"/>
    </source>
</evidence>
<dbReference type="EMBL" id="OV725082">
    <property type="protein sequence ID" value="CAH1405722.1"/>
    <property type="molecule type" value="Genomic_DNA"/>
</dbReference>
<evidence type="ECO:0000256" key="6">
    <source>
        <dbReference type="ARBA" id="ARBA00035137"/>
    </source>
</evidence>
<feature type="region of interest" description="Disordered" evidence="7">
    <location>
        <begin position="126"/>
        <end position="152"/>
    </location>
</feature>
<dbReference type="GO" id="GO:0003735">
    <property type="term" value="F:structural constituent of ribosome"/>
    <property type="evidence" value="ECO:0007669"/>
    <property type="project" value="InterPro"/>
</dbReference>
<evidence type="ECO:0000256" key="4">
    <source>
        <dbReference type="ARBA" id="ARBA00023128"/>
    </source>
</evidence>
<evidence type="ECO:0000313" key="9">
    <source>
        <dbReference type="EMBL" id="CAH1405722.1"/>
    </source>
</evidence>
<dbReference type="InterPro" id="IPR023611">
    <property type="entry name" value="mS23_dom_met"/>
</dbReference>
<dbReference type="PANTHER" id="PTHR15925">
    <property type="entry name" value="MITOCHONDRIAL RIBOSOMAL PROTEIN S23"/>
    <property type="match status" value="1"/>
</dbReference>
<reference evidence="9" key="1">
    <citation type="submission" date="2022-01" db="EMBL/GenBank/DDBJ databases">
        <authorList>
            <person name="King R."/>
        </authorList>
    </citation>
    <scope>NUCLEOTIDE SEQUENCE</scope>
</reference>
<evidence type="ECO:0000256" key="5">
    <source>
        <dbReference type="ARBA" id="ARBA00023274"/>
    </source>
</evidence>
<gene>
    <name evidence="9" type="ORF">NEZAVI_LOCUS13865</name>
</gene>
<organism evidence="9 10">
    <name type="scientific">Nezara viridula</name>
    <name type="common">Southern green stink bug</name>
    <name type="synonym">Cimex viridulus</name>
    <dbReference type="NCBI Taxonomy" id="85310"/>
    <lineage>
        <taxon>Eukaryota</taxon>
        <taxon>Metazoa</taxon>
        <taxon>Ecdysozoa</taxon>
        <taxon>Arthropoda</taxon>
        <taxon>Hexapoda</taxon>
        <taxon>Insecta</taxon>
        <taxon>Pterygota</taxon>
        <taxon>Neoptera</taxon>
        <taxon>Paraneoptera</taxon>
        <taxon>Hemiptera</taxon>
        <taxon>Heteroptera</taxon>
        <taxon>Panheteroptera</taxon>
        <taxon>Pentatomomorpha</taxon>
        <taxon>Pentatomoidea</taxon>
        <taxon>Pentatomidae</taxon>
        <taxon>Pentatominae</taxon>
        <taxon>Nezara</taxon>
    </lineage>
</organism>
<proteinExistence type="inferred from homology"/>
<keyword evidence="10" id="KW-1185">Reference proteome</keyword>
<evidence type="ECO:0000313" key="10">
    <source>
        <dbReference type="Proteomes" id="UP001152798"/>
    </source>
</evidence>
<protein>
    <recommendedName>
        <fullName evidence="6">Small ribosomal subunit protein mS23</fullName>
    </recommendedName>
</protein>
<keyword evidence="4" id="KW-0496">Mitochondrion</keyword>
<accession>A0A9P0HQ73</accession>
<evidence type="ECO:0000256" key="1">
    <source>
        <dbReference type="ARBA" id="ARBA00004173"/>
    </source>
</evidence>
<evidence type="ECO:0000259" key="8">
    <source>
        <dbReference type="Pfam" id="PF10484"/>
    </source>
</evidence>
<name>A0A9P0HQ73_NEZVI</name>
<feature type="domain" description="Small ribosomal subunit protein mS23 conserved" evidence="8">
    <location>
        <begin position="2"/>
        <end position="123"/>
    </location>
</feature>
<dbReference type="GO" id="GO:0005840">
    <property type="term" value="C:ribosome"/>
    <property type="evidence" value="ECO:0007669"/>
    <property type="project" value="InterPro"/>
</dbReference>
<feature type="compositionally biased region" description="Polar residues" evidence="7">
    <location>
        <begin position="136"/>
        <end position="152"/>
    </location>
</feature>
<dbReference type="PANTHER" id="PTHR15925:SF2">
    <property type="entry name" value="SMALL RIBOSOMAL SUBUNIT PROTEIN MS23"/>
    <property type="match status" value="1"/>
</dbReference>
<dbReference type="InterPro" id="IPR059242">
    <property type="entry name" value="mS23_dom"/>
</dbReference>
<dbReference type="AlphaFoldDB" id="A0A9P0HQ73"/>
<dbReference type="InterPro" id="IPR019520">
    <property type="entry name" value="Ribosomal_mS23_met"/>
</dbReference>
<keyword evidence="3" id="KW-0689">Ribosomal protein</keyword>
<evidence type="ECO:0000256" key="2">
    <source>
        <dbReference type="ARBA" id="ARBA00009864"/>
    </source>
</evidence>
<feature type="compositionally biased region" description="Basic and acidic residues" evidence="7">
    <location>
        <begin position="126"/>
        <end position="135"/>
    </location>
</feature>
<dbReference type="Pfam" id="PF10484">
    <property type="entry name" value="MRP-S23"/>
    <property type="match status" value="1"/>
</dbReference>
<comment type="similarity">
    <text evidence="2">Belongs to the mitochondrion-specific ribosomal protein mS23 family.</text>
</comment>
<dbReference type="OrthoDB" id="10012356at2759"/>
<evidence type="ECO:0000256" key="7">
    <source>
        <dbReference type="SAM" id="MobiDB-lite"/>
    </source>
</evidence>
<dbReference type="CDD" id="cd23701">
    <property type="entry name" value="At1g26750"/>
    <property type="match status" value="1"/>
</dbReference>
<sequence length="152" mass="17313">MAHSRLEKIGTIYTRITGLIRAGSMSLEDRPLWYEVYQAFPPKYPPRYDRPAPVEPVRNIFYPEDVIRAKFYKSVKNVPSVNLSDRSRPSLCQKCIELCTKLQKENNLELNEAFDQALNTILSEAETKSASKQESESTVGSDIKLANQTTIN</sequence>
<comment type="subcellular location">
    <subcellularLocation>
        <location evidence="1">Mitochondrion</location>
    </subcellularLocation>
</comment>
<dbReference type="Proteomes" id="UP001152798">
    <property type="component" value="Chromosome 6"/>
</dbReference>